<protein>
    <submittedName>
        <fullName evidence="1">Uncharacterized protein</fullName>
    </submittedName>
</protein>
<dbReference type="EMBL" id="QWKX01000033">
    <property type="protein sequence ID" value="RIH76992.1"/>
    <property type="molecule type" value="Genomic_DNA"/>
</dbReference>
<gene>
    <name evidence="1" type="ORF">Mcate_01540</name>
</gene>
<evidence type="ECO:0000313" key="1">
    <source>
        <dbReference type="EMBL" id="RIH76992.1"/>
    </source>
</evidence>
<name>A0A399E4W8_9DEIN</name>
<accession>A0A399E4W8</accession>
<dbReference type="Proteomes" id="UP000266089">
    <property type="component" value="Unassembled WGS sequence"/>
</dbReference>
<evidence type="ECO:0000313" key="2">
    <source>
        <dbReference type="Proteomes" id="UP000266089"/>
    </source>
</evidence>
<organism evidence="1 2">
    <name type="scientific">Meiothermus taiwanensis</name>
    <dbReference type="NCBI Taxonomy" id="172827"/>
    <lineage>
        <taxon>Bacteria</taxon>
        <taxon>Thermotogati</taxon>
        <taxon>Deinococcota</taxon>
        <taxon>Deinococci</taxon>
        <taxon>Thermales</taxon>
        <taxon>Thermaceae</taxon>
        <taxon>Meiothermus</taxon>
    </lineage>
</organism>
<sequence length="282" mass="31785">MPLSLPHWSDRYPSRAQLRREVDAMLEAVLEALLGQLGEEAFVGIYAKGSALKPWDGPLDYVPELSDIDVQLVLRDPELLNDIELALGIQAEMERRFFQRVPQPLHLPRPQIMVINPYLSDPRFSPSPAAVVQQLFGKPYTEVHPLTNREAVREADRWGLLEHAKPEDLKAFPLNFIDMPGKYLFHCLRQLTWRVGPTASRVLSLLGRSFEEAWGHNRTHLVGQLEAAGQEQLAADYAGFYLCAWDFFRSGYTDSDSARQAIVHGVRALETGRQVAQEGCAG</sequence>
<comment type="caution">
    <text evidence="1">The sequence shown here is derived from an EMBL/GenBank/DDBJ whole genome shotgun (WGS) entry which is preliminary data.</text>
</comment>
<dbReference type="AlphaFoldDB" id="A0A399E4W8"/>
<reference evidence="1 2" key="1">
    <citation type="submission" date="2018-08" db="EMBL/GenBank/DDBJ databases">
        <title>Meiothermus cateniformans JCM 15151 genome sequencing project.</title>
        <authorList>
            <person name="Da Costa M.S."/>
            <person name="Albuquerque L."/>
            <person name="Raposo P."/>
            <person name="Froufe H.J.C."/>
            <person name="Barroso C.S."/>
            <person name="Egas C."/>
        </authorList>
    </citation>
    <scope>NUCLEOTIDE SEQUENCE [LARGE SCALE GENOMIC DNA]</scope>
    <source>
        <strain evidence="1 2">JCM 15151</strain>
    </source>
</reference>
<dbReference type="RefSeq" id="WP_027888400.1">
    <property type="nucleotide sequence ID" value="NZ_JBHSXZ010000053.1"/>
</dbReference>
<dbReference type="OrthoDB" id="27204at2"/>
<proteinExistence type="predicted"/>